<dbReference type="Proteomes" id="UP000019063">
    <property type="component" value="Unassembled WGS sequence"/>
</dbReference>
<reference evidence="1 2" key="1">
    <citation type="journal article" date="2014" name="Antonie Van Leeuwenhoek">
        <title>Roseivivax atlanticus sp. nov., isolated from surface seawater of the Atlantic Ocean.</title>
        <authorList>
            <person name="Li G."/>
            <person name="Lai Q."/>
            <person name="Liu X."/>
            <person name="Sun F."/>
            <person name="Shao Z."/>
        </authorList>
    </citation>
    <scope>NUCLEOTIDE SEQUENCE [LARGE SCALE GENOMIC DNA]</scope>
    <source>
        <strain evidence="1 2">22II-s10s</strain>
    </source>
</reference>
<protein>
    <submittedName>
        <fullName evidence="1">Uncharacterized protein</fullName>
    </submittedName>
</protein>
<name>W4HDW4_9RHOB</name>
<gene>
    <name evidence="1" type="ORF">ATO8_19869</name>
</gene>
<evidence type="ECO:0000313" key="1">
    <source>
        <dbReference type="EMBL" id="ETW10889.1"/>
    </source>
</evidence>
<accession>W4HDW4</accession>
<dbReference type="RefSeq" id="WP_043847149.1">
    <property type="nucleotide sequence ID" value="NZ_AQQW01000021.1"/>
</dbReference>
<sequence length="171" mass="19112">MTRPAVTFFDMWPWTPNKRRLVGAILTDLAPNDEAELLGLHPELERPIGLLDHIGAVMTRGQFLEGFIAAENAERAVAVGMAYRGAIPNVASLALFGRANATRAMPAVYAELARRRACFGEAHNVRIAQVPVLTTYRAPMRRLKRMGGEAAFHYGRIGPRDLPYTHMLWRF</sequence>
<dbReference type="AlphaFoldDB" id="W4HDW4"/>
<comment type="caution">
    <text evidence="1">The sequence shown here is derived from an EMBL/GenBank/DDBJ whole genome shotgun (WGS) entry which is preliminary data.</text>
</comment>
<keyword evidence="2" id="KW-1185">Reference proteome</keyword>
<dbReference type="SUPFAM" id="SSF52518">
    <property type="entry name" value="Thiamin diphosphate-binding fold (THDP-binding)"/>
    <property type="match status" value="1"/>
</dbReference>
<evidence type="ECO:0000313" key="2">
    <source>
        <dbReference type="Proteomes" id="UP000019063"/>
    </source>
</evidence>
<organism evidence="1 2">
    <name type="scientific">Roseivivax marinus</name>
    <dbReference type="NCBI Taxonomy" id="1379903"/>
    <lineage>
        <taxon>Bacteria</taxon>
        <taxon>Pseudomonadati</taxon>
        <taxon>Pseudomonadota</taxon>
        <taxon>Alphaproteobacteria</taxon>
        <taxon>Rhodobacterales</taxon>
        <taxon>Roseobacteraceae</taxon>
        <taxon>Roseivivax</taxon>
    </lineage>
</organism>
<proteinExistence type="predicted"/>
<dbReference type="STRING" id="1379903.ATO8_19869"/>
<dbReference type="InterPro" id="IPR029061">
    <property type="entry name" value="THDP-binding"/>
</dbReference>
<dbReference type="EMBL" id="AQQW01000021">
    <property type="protein sequence ID" value="ETW10889.1"/>
    <property type="molecule type" value="Genomic_DNA"/>
</dbReference>